<dbReference type="Pfam" id="PF13377">
    <property type="entry name" value="Peripla_BP_3"/>
    <property type="match status" value="1"/>
</dbReference>
<reference evidence="5 6" key="1">
    <citation type="submission" date="2018-03" db="EMBL/GenBank/DDBJ databases">
        <title>Genomic Encyclopedia of Archaeal and Bacterial Type Strains, Phase II (KMG-II): from individual species to whole genera.</title>
        <authorList>
            <person name="Goeker M."/>
        </authorList>
    </citation>
    <scope>NUCLEOTIDE SEQUENCE [LARGE SCALE GENOMIC DNA]</scope>
    <source>
        <strain evidence="5 6">DSM 100346</strain>
    </source>
</reference>
<organism evidence="5 6">
    <name type="scientific">Dyadobacter jejuensis</name>
    <dbReference type="NCBI Taxonomy" id="1082580"/>
    <lineage>
        <taxon>Bacteria</taxon>
        <taxon>Pseudomonadati</taxon>
        <taxon>Bacteroidota</taxon>
        <taxon>Cytophagia</taxon>
        <taxon>Cytophagales</taxon>
        <taxon>Spirosomataceae</taxon>
        <taxon>Dyadobacter</taxon>
    </lineage>
</organism>
<proteinExistence type="predicted"/>
<evidence type="ECO:0000256" key="3">
    <source>
        <dbReference type="ARBA" id="ARBA00023163"/>
    </source>
</evidence>
<dbReference type="EMBL" id="QGDT01000004">
    <property type="protein sequence ID" value="PWJ58454.1"/>
    <property type="molecule type" value="Genomic_DNA"/>
</dbReference>
<dbReference type="GO" id="GO:0000976">
    <property type="term" value="F:transcription cis-regulatory region binding"/>
    <property type="evidence" value="ECO:0007669"/>
    <property type="project" value="TreeGrafter"/>
</dbReference>
<sequence length="350" mass="38895">MNRSGYRPDKPATIKDVARALNISISTVSRALRNMPDVNQDTRQAVLRKVEELDYQPNQIALSLITQKTHTIGVIIPNLDYFFSMAVRGIDDMALETGYTVMICQSNESFTREMVNTQRLMKGHVDGLIVSNASDSINTEQYERLLAKNFPIVFFDRANAQLNATKVILDNISGASQAVTHLIEQGCRRIAYLAGPANLSISQQRMIGYKDTLQKFGLTIDESLIVYSEFDRDFAYRSTLALLERPDRPDAIFAVSDRLIVGALLAIKEKGIKIPEDIALVGFNDEPVVSLLSPPISSVAQSAFDMGRLAAKLLVDQLNSDHVLPPQTIMLKPTLKKRASSIRRFDPPIG</sequence>
<dbReference type="Pfam" id="PF00356">
    <property type="entry name" value="LacI"/>
    <property type="match status" value="1"/>
</dbReference>
<evidence type="ECO:0000259" key="4">
    <source>
        <dbReference type="PROSITE" id="PS50932"/>
    </source>
</evidence>
<keyword evidence="2" id="KW-0238">DNA-binding</keyword>
<dbReference type="InterPro" id="IPR000843">
    <property type="entry name" value="HTH_LacI"/>
</dbReference>
<keyword evidence="1" id="KW-0805">Transcription regulation</keyword>
<dbReference type="RefSeq" id="WP_109674302.1">
    <property type="nucleotide sequence ID" value="NZ_QGDT01000004.1"/>
</dbReference>
<dbReference type="Proteomes" id="UP000245880">
    <property type="component" value="Unassembled WGS sequence"/>
</dbReference>
<dbReference type="AlphaFoldDB" id="A0A316AMX5"/>
<dbReference type="SMART" id="SM00354">
    <property type="entry name" value="HTH_LACI"/>
    <property type="match status" value="1"/>
</dbReference>
<dbReference type="PANTHER" id="PTHR30146:SF109">
    <property type="entry name" value="HTH-TYPE TRANSCRIPTIONAL REGULATOR GALS"/>
    <property type="match status" value="1"/>
</dbReference>
<dbReference type="Gene3D" id="3.40.50.2300">
    <property type="match status" value="2"/>
</dbReference>
<dbReference type="CDD" id="cd01392">
    <property type="entry name" value="HTH_LacI"/>
    <property type="match status" value="1"/>
</dbReference>
<dbReference type="OrthoDB" id="833520at2"/>
<accession>A0A316AMX5</accession>
<evidence type="ECO:0000313" key="5">
    <source>
        <dbReference type="EMBL" id="PWJ58454.1"/>
    </source>
</evidence>
<keyword evidence="6" id="KW-1185">Reference proteome</keyword>
<name>A0A316AMX5_9BACT</name>
<keyword evidence="3" id="KW-0804">Transcription</keyword>
<dbReference type="CDD" id="cd06267">
    <property type="entry name" value="PBP1_LacI_sugar_binding-like"/>
    <property type="match status" value="1"/>
</dbReference>
<evidence type="ECO:0000313" key="6">
    <source>
        <dbReference type="Proteomes" id="UP000245880"/>
    </source>
</evidence>
<dbReference type="InterPro" id="IPR046335">
    <property type="entry name" value="LacI/GalR-like_sensor"/>
</dbReference>
<comment type="caution">
    <text evidence="5">The sequence shown here is derived from an EMBL/GenBank/DDBJ whole genome shotgun (WGS) entry which is preliminary data.</text>
</comment>
<dbReference type="SUPFAM" id="SSF47413">
    <property type="entry name" value="lambda repressor-like DNA-binding domains"/>
    <property type="match status" value="1"/>
</dbReference>
<dbReference type="SUPFAM" id="SSF53822">
    <property type="entry name" value="Periplasmic binding protein-like I"/>
    <property type="match status" value="1"/>
</dbReference>
<feature type="domain" description="HTH lacI-type" evidence="4">
    <location>
        <begin position="12"/>
        <end position="66"/>
    </location>
</feature>
<dbReference type="PROSITE" id="PS50932">
    <property type="entry name" value="HTH_LACI_2"/>
    <property type="match status" value="1"/>
</dbReference>
<evidence type="ECO:0000256" key="2">
    <source>
        <dbReference type="ARBA" id="ARBA00023125"/>
    </source>
</evidence>
<gene>
    <name evidence="5" type="ORF">CLV98_104314</name>
</gene>
<dbReference type="InterPro" id="IPR028082">
    <property type="entry name" value="Peripla_BP_I"/>
</dbReference>
<protein>
    <submittedName>
        <fullName evidence="5">LacI family transcriptional regulator</fullName>
    </submittedName>
</protein>
<dbReference type="PANTHER" id="PTHR30146">
    <property type="entry name" value="LACI-RELATED TRANSCRIPTIONAL REPRESSOR"/>
    <property type="match status" value="1"/>
</dbReference>
<dbReference type="GO" id="GO:0003700">
    <property type="term" value="F:DNA-binding transcription factor activity"/>
    <property type="evidence" value="ECO:0007669"/>
    <property type="project" value="TreeGrafter"/>
</dbReference>
<dbReference type="InterPro" id="IPR010982">
    <property type="entry name" value="Lambda_DNA-bd_dom_sf"/>
</dbReference>
<evidence type="ECO:0000256" key="1">
    <source>
        <dbReference type="ARBA" id="ARBA00023015"/>
    </source>
</evidence>
<dbReference type="Gene3D" id="1.10.260.40">
    <property type="entry name" value="lambda repressor-like DNA-binding domains"/>
    <property type="match status" value="1"/>
</dbReference>